<gene>
    <name evidence="1" type="ORF">METZ01_LOCUS488236</name>
</gene>
<evidence type="ECO:0000313" key="1">
    <source>
        <dbReference type="EMBL" id="SVE35382.1"/>
    </source>
</evidence>
<accession>A0A383CT57</accession>
<name>A0A383CT57_9ZZZZ</name>
<organism evidence="1">
    <name type="scientific">marine metagenome</name>
    <dbReference type="NCBI Taxonomy" id="408172"/>
    <lineage>
        <taxon>unclassified sequences</taxon>
        <taxon>metagenomes</taxon>
        <taxon>ecological metagenomes</taxon>
    </lineage>
</organism>
<dbReference type="AlphaFoldDB" id="A0A383CT57"/>
<reference evidence="1" key="1">
    <citation type="submission" date="2018-05" db="EMBL/GenBank/DDBJ databases">
        <authorList>
            <person name="Lanie J.A."/>
            <person name="Ng W.-L."/>
            <person name="Kazmierczak K.M."/>
            <person name="Andrzejewski T.M."/>
            <person name="Davidsen T.M."/>
            <person name="Wayne K.J."/>
            <person name="Tettelin H."/>
            <person name="Glass J.I."/>
            <person name="Rusch D."/>
            <person name="Podicherti R."/>
            <person name="Tsui H.-C.T."/>
            <person name="Winkler M.E."/>
        </authorList>
    </citation>
    <scope>NUCLEOTIDE SEQUENCE</scope>
</reference>
<dbReference type="EMBL" id="UINC01211473">
    <property type="protein sequence ID" value="SVE35382.1"/>
    <property type="molecule type" value="Genomic_DNA"/>
</dbReference>
<feature type="non-terminal residue" evidence="1">
    <location>
        <position position="103"/>
    </location>
</feature>
<sequence>MNVVLALPTGTIRLMDAAGTEQLSFGVNSTIYIKVVDVDDHFTATAIDLVTVSISSQTETTPETVTLTETGINNGVFTGSISVQESASAVNGDLILQVNTHDK</sequence>
<proteinExistence type="predicted"/>
<protein>
    <submittedName>
        <fullName evidence="1">Uncharacterized protein</fullName>
    </submittedName>
</protein>